<evidence type="ECO:0000256" key="2">
    <source>
        <dbReference type="ARBA" id="ARBA00006149"/>
    </source>
</evidence>
<dbReference type="InterPro" id="IPR007848">
    <property type="entry name" value="Small_mtfrase_dom"/>
</dbReference>
<dbReference type="Proteomes" id="UP000011083">
    <property type="component" value="Unassembled WGS sequence"/>
</dbReference>
<proteinExistence type="inferred from homology"/>
<dbReference type="Gene3D" id="3.40.50.150">
    <property type="entry name" value="Vaccinia Virus protein VP39"/>
    <property type="match status" value="1"/>
</dbReference>
<keyword evidence="4 8" id="KW-0808">Transferase</keyword>
<dbReference type="InterPro" id="IPR004557">
    <property type="entry name" value="PrmC-related"/>
</dbReference>
<organism evidence="8 9">
    <name type="scientific">Acanthamoeba castellanii (strain ATCC 30010 / Neff)</name>
    <dbReference type="NCBI Taxonomy" id="1257118"/>
    <lineage>
        <taxon>Eukaryota</taxon>
        <taxon>Amoebozoa</taxon>
        <taxon>Discosea</taxon>
        <taxon>Longamoebia</taxon>
        <taxon>Centramoebida</taxon>
        <taxon>Acanthamoebidae</taxon>
        <taxon>Acanthamoeba</taxon>
    </lineage>
</organism>
<name>L8GTM1_ACACF</name>
<dbReference type="Pfam" id="PF05175">
    <property type="entry name" value="MTS"/>
    <property type="match status" value="1"/>
</dbReference>
<gene>
    <name evidence="8" type="ORF">ACA1_340460</name>
</gene>
<keyword evidence="6" id="KW-0539">Nucleus</keyword>
<dbReference type="GeneID" id="14916108"/>
<dbReference type="PANTHER" id="PTHR45875">
    <property type="entry name" value="METHYLTRANSFERASE N6AMT1"/>
    <property type="match status" value="1"/>
</dbReference>
<dbReference type="GO" id="GO:0003676">
    <property type="term" value="F:nucleic acid binding"/>
    <property type="evidence" value="ECO:0007669"/>
    <property type="project" value="InterPro"/>
</dbReference>
<keyword evidence="5" id="KW-0949">S-adenosyl-L-methionine</keyword>
<reference evidence="8 9" key="1">
    <citation type="journal article" date="2013" name="Genome Biol.">
        <title>Genome of Acanthamoeba castellanii highlights extensive lateral gene transfer and early evolution of tyrosine kinase signaling.</title>
        <authorList>
            <person name="Clarke M."/>
            <person name="Lohan A.J."/>
            <person name="Liu B."/>
            <person name="Lagkouvardos I."/>
            <person name="Roy S."/>
            <person name="Zafar N."/>
            <person name="Bertelli C."/>
            <person name="Schilde C."/>
            <person name="Kianianmomeni A."/>
            <person name="Burglin T.R."/>
            <person name="Frech C."/>
            <person name="Turcotte B."/>
            <person name="Kopec K.O."/>
            <person name="Synnott J.M."/>
            <person name="Choo C."/>
            <person name="Paponov I."/>
            <person name="Finkler A."/>
            <person name="Soon Heng Tan C."/>
            <person name="Hutchins A.P."/>
            <person name="Weinmeier T."/>
            <person name="Rattei T."/>
            <person name="Chu J.S."/>
            <person name="Gimenez G."/>
            <person name="Irimia M."/>
            <person name="Rigden D.J."/>
            <person name="Fitzpatrick D.A."/>
            <person name="Lorenzo-Morales J."/>
            <person name="Bateman A."/>
            <person name="Chiu C.H."/>
            <person name="Tang P."/>
            <person name="Hegemann P."/>
            <person name="Fromm H."/>
            <person name="Raoult D."/>
            <person name="Greub G."/>
            <person name="Miranda-Saavedra D."/>
            <person name="Chen N."/>
            <person name="Nash P."/>
            <person name="Ginger M.L."/>
            <person name="Horn M."/>
            <person name="Schaap P."/>
            <person name="Caler L."/>
            <person name="Loftus B."/>
        </authorList>
    </citation>
    <scope>NUCLEOTIDE SEQUENCE [LARGE SCALE GENOMIC DNA]</scope>
    <source>
        <strain evidence="8 9">Neff</strain>
    </source>
</reference>
<evidence type="ECO:0000313" key="9">
    <source>
        <dbReference type="Proteomes" id="UP000011083"/>
    </source>
</evidence>
<evidence type="ECO:0000256" key="5">
    <source>
        <dbReference type="ARBA" id="ARBA00022691"/>
    </source>
</evidence>
<dbReference type="KEGG" id="acan:ACA1_340460"/>
<comment type="subcellular location">
    <subcellularLocation>
        <location evidence="1">Nucleus</location>
    </subcellularLocation>
</comment>
<dbReference type="GO" id="GO:0032259">
    <property type="term" value="P:methylation"/>
    <property type="evidence" value="ECO:0007669"/>
    <property type="project" value="UniProtKB-KW"/>
</dbReference>
<dbReference type="InterPro" id="IPR052190">
    <property type="entry name" value="Euk-Arch_PrmC-MTase"/>
</dbReference>
<evidence type="ECO:0000256" key="4">
    <source>
        <dbReference type="ARBA" id="ARBA00022679"/>
    </source>
</evidence>
<dbReference type="SUPFAM" id="SSF53335">
    <property type="entry name" value="S-adenosyl-L-methionine-dependent methyltransferases"/>
    <property type="match status" value="1"/>
</dbReference>
<dbReference type="AlphaFoldDB" id="L8GTM1"/>
<dbReference type="InterPro" id="IPR029063">
    <property type="entry name" value="SAM-dependent_MTases_sf"/>
</dbReference>
<evidence type="ECO:0000313" key="8">
    <source>
        <dbReference type="EMBL" id="ELR15466.1"/>
    </source>
</evidence>
<evidence type="ECO:0000259" key="7">
    <source>
        <dbReference type="Pfam" id="PF05175"/>
    </source>
</evidence>
<dbReference type="STRING" id="1257118.L8GTM1"/>
<feature type="domain" description="Methyltransferase small" evidence="7">
    <location>
        <begin position="50"/>
        <end position="134"/>
    </location>
</feature>
<sequence length="218" mass="23886">MEMTEKMATPELGHLTSADYERVYEPAHDTFLFLDALQLDAPFLRARQPHLCLEVGSGSGCVVSFLAKEVLPGLPTSFFATDLNQHAIEATAATARANNVAVNCVCTDLVSGLERAKGKIDVLLFNPPYVPTEDEEVGSKGIEAAWAGGVDGRRVLDRLLPLIPELMSPQGCFYLVVVTENKPEEVMALLASSGFSSKYILSRVAFNEHLSILRFWRD</sequence>
<dbReference type="OrthoDB" id="406152at2759"/>
<dbReference type="EMBL" id="KB008030">
    <property type="protein sequence ID" value="ELR15466.1"/>
    <property type="molecule type" value="Genomic_DNA"/>
</dbReference>
<protein>
    <submittedName>
        <fullName evidence="8">N6 adenine-specific DNA methyltransferase 1, putative</fullName>
    </submittedName>
</protein>
<dbReference type="VEuPathDB" id="AmoebaDB:ACA1_340460"/>
<evidence type="ECO:0000256" key="3">
    <source>
        <dbReference type="ARBA" id="ARBA00022603"/>
    </source>
</evidence>
<evidence type="ECO:0000256" key="1">
    <source>
        <dbReference type="ARBA" id="ARBA00004123"/>
    </source>
</evidence>
<dbReference type="GO" id="GO:0005634">
    <property type="term" value="C:nucleus"/>
    <property type="evidence" value="ECO:0007669"/>
    <property type="project" value="UniProtKB-SubCell"/>
</dbReference>
<dbReference type="GO" id="GO:0035657">
    <property type="term" value="C:eRF1 methyltransferase complex"/>
    <property type="evidence" value="ECO:0007669"/>
    <property type="project" value="TreeGrafter"/>
</dbReference>
<dbReference type="GO" id="GO:0008276">
    <property type="term" value="F:protein methyltransferase activity"/>
    <property type="evidence" value="ECO:0007669"/>
    <property type="project" value="TreeGrafter"/>
</dbReference>
<dbReference type="NCBIfam" id="TIGR00537">
    <property type="entry name" value="hemK_rel_arch"/>
    <property type="match status" value="1"/>
</dbReference>
<keyword evidence="3 8" id="KW-0489">Methyltransferase</keyword>
<accession>L8GTM1</accession>
<evidence type="ECO:0000256" key="6">
    <source>
        <dbReference type="ARBA" id="ARBA00023242"/>
    </source>
</evidence>
<dbReference type="FunFam" id="3.40.50.150:FF:000077">
    <property type="entry name" value="HemK methyltransferase family member 2"/>
    <property type="match status" value="1"/>
</dbReference>
<dbReference type="PROSITE" id="PS00092">
    <property type="entry name" value="N6_MTASE"/>
    <property type="match status" value="1"/>
</dbReference>
<comment type="similarity">
    <text evidence="2">Belongs to the eukaryotic/archaeal PrmC-related family.</text>
</comment>
<dbReference type="GO" id="GO:0008757">
    <property type="term" value="F:S-adenosylmethionine-dependent methyltransferase activity"/>
    <property type="evidence" value="ECO:0007669"/>
    <property type="project" value="TreeGrafter"/>
</dbReference>
<dbReference type="OMA" id="EWDDWME"/>
<dbReference type="RefSeq" id="XP_004337479.1">
    <property type="nucleotide sequence ID" value="XM_004337431.1"/>
</dbReference>
<dbReference type="InterPro" id="IPR002052">
    <property type="entry name" value="DNA_methylase_N6_adenine_CS"/>
</dbReference>
<dbReference type="PANTHER" id="PTHR45875:SF1">
    <property type="entry name" value="METHYLTRANSFERASE N6AMT1"/>
    <property type="match status" value="1"/>
</dbReference>
<keyword evidence="9" id="KW-1185">Reference proteome</keyword>